<accession>A0A1G9P5D1</accession>
<feature type="compositionally biased region" description="Basic and acidic residues" evidence="1">
    <location>
        <begin position="300"/>
        <end position="309"/>
    </location>
</feature>
<dbReference type="STRING" id="633440.SAMN05421869_13340"/>
<name>A0A1G9P5D1_9ACTN</name>
<sequence length="319" mass="34361">MGLPSLAGLDGGALGNRFSLVSSLPMSAGALVVTFVVAAGAPADEPSWDRAVRTARSMDAADVGLLAVAVLVLAVLLHPMQLRLVRLFEGYWGGSRPAAWLAALLTHRQRLARRRLAERAELDPDATTVPADAADADRLRRARYPNEPLLPTALGNALRAAEQGAGRPYGLDAVVVWPRLYPLVSDRQRAVVEDRRDQVDLAVRMSATFALVAVVTGALLWRHPTWWLVPLAASGLAVLAYRAAVAAAVAFGEALRVAFDLHRFDLLTALHLPLPRGIENERGQNQRLSTWLRQGGAAPERYHHPDRPGDPAADPNGDP</sequence>
<proteinExistence type="predicted"/>
<reference evidence="3 4" key="1">
    <citation type="submission" date="2016-10" db="EMBL/GenBank/DDBJ databases">
        <authorList>
            <person name="de Groot N.N."/>
        </authorList>
    </citation>
    <scope>NUCLEOTIDE SEQUENCE [LARGE SCALE GENOMIC DNA]</scope>
    <source>
        <strain evidence="3 4">CGMCC 4.6533</strain>
    </source>
</reference>
<dbReference type="Proteomes" id="UP000199202">
    <property type="component" value="Unassembled WGS sequence"/>
</dbReference>
<feature type="transmembrane region" description="Helical" evidence="2">
    <location>
        <begin position="60"/>
        <end position="78"/>
    </location>
</feature>
<feature type="region of interest" description="Disordered" evidence="1">
    <location>
        <begin position="294"/>
        <end position="319"/>
    </location>
</feature>
<keyword evidence="4" id="KW-1185">Reference proteome</keyword>
<dbReference type="EMBL" id="FNDJ01000033">
    <property type="protein sequence ID" value="SDL93996.1"/>
    <property type="molecule type" value="Genomic_DNA"/>
</dbReference>
<evidence type="ECO:0000313" key="4">
    <source>
        <dbReference type="Proteomes" id="UP000199202"/>
    </source>
</evidence>
<dbReference type="OrthoDB" id="529448at2"/>
<protein>
    <submittedName>
        <fullName evidence="3">Uncharacterized protein</fullName>
    </submittedName>
</protein>
<feature type="transmembrane region" description="Helical" evidence="2">
    <location>
        <begin position="20"/>
        <end position="39"/>
    </location>
</feature>
<evidence type="ECO:0000256" key="1">
    <source>
        <dbReference type="SAM" id="MobiDB-lite"/>
    </source>
</evidence>
<keyword evidence="2" id="KW-0472">Membrane</keyword>
<keyword evidence="2" id="KW-0812">Transmembrane</keyword>
<feature type="compositionally biased region" description="Low complexity" evidence="1">
    <location>
        <begin position="310"/>
        <end position="319"/>
    </location>
</feature>
<evidence type="ECO:0000256" key="2">
    <source>
        <dbReference type="SAM" id="Phobius"/>
    </source>
</evidence>
<dbReference type="RefSeq" id="WP_090945833.1">
    <property type="nucleotide sequence ID" value="NZ_FNDJ01000033.1"/>
</dbReference>
<dbReference type="AlphaFoldDB" id="A0A1G9P5D1"/>
<evidence type="ECO:0000313" key="3">
    <source>
        <dbReference type="EMBL" id="SDL93996.1"/>
    </source>
</evidence>
<gene>
    <name evidence="3" type="ORF">SAMN05421869_13340</name>
</gene>
<organism evidence="3 4">
    <name type="scientific">Nonomuraea jiangxiensis</name>
    <dbReference type="NCBI Taxonomy" id="633440"/>
    <lineage>
        <taxon>Bacteria</taxon>
        <taxon>Bacillati</taxon>
        <taxon>Actinomycetota</taxon>
        <taxon>Actinomycetes</taxon>
        <taxon>Streptosporangiales</taxon>
        <taxon>Streptosporangiaceae</taxon>
        <taxon>Nonomuraea</taxon>
    </lineage>
</organism>
<keyword evidence="2" id="KW-1133">Transmembrane helix</keyword>